<keyword evidence="2 9" id="KW-0853">WD repeat</keyword>
<gene>
    <name evidence="11" type="ORF">KGF57_004599</name>
</gene>
<keyword evidence="3" id="KW-0507">mRNA processing</keyword>
<dbReference type="GO" id="GO:0071013">
    <property type="term" value="C:catalytic step 2 spliceosome"/>
    <property type="evidence" value="ECO:0007669"/>
    <property type="project" value="InterPro"/>
</dbReference>
<dbReference type="PROSITE" id="PS50294">
    <property type="entry name" value="WD_REPEATS_REGION"/>
    <property type="match status" value="2"/>
</dbReference>
<dbReference type="InterPro" id="IPR015943">
    <property type="entry name" value="WD40/YVTN_repeat-like_dom_sf"/>
</dbReference>
<keyword evidence="5" id="KW-0677">Repeat</keyword>
<sequence>MSLVQGYSSSEEGEEEEEEEKNVKEVEVKRLGDEVDQPHKRQKTQSSTFQAIPYDAAKFEANIQQAKLKEAKARAKELKQRRKKNGGDPWAPIHSEQTQVYQPSEPAQIVNEEDSDEKEAEFNDKFKPTSEFVGSSEFDYQGRSYMHIPNSLVKKVPGDQECFVPKSVIHTFSKAHPKGVNKLQFFPQSGHLLLSCGNDGLIKLWSVYDSFELLRNYKGHKLAVKDVCFNSTGSHFLSCGYDKLVRLWNTETGEVIKTIETSSVPNVVRFNPNNESEFIIGLQNHKIEHFSLTAIHNPIQVYDHHIGAINDILATPETFISTSDDKSIRVWKWQINIPIKVISDPSQFSTPSIKKHPTANYIALQSMDNCVKVIHSTGKYKWNKNKVFKGHQSAGYGIEVGFSPDGKIVMSGDSQGYAVFWDWQSKKIVNKWKLSTAPIKCIVFHPLETSKVAVAGTSGDIYYCD</sequence>
<accession>A0AAD5FWZ0</accession>
<feature type="repeat" description="WD" evidence="9">
    <location>
        <begin position="217"/>
        <end position="258"/>
    </location>
</feature>
<feature type="region of interest" description="Disordered" evidence="10">
    <location>
        <begin position="1"/>
        <end position="49"/>
    </location>
</feature>
<reference evidence="11 12" key="1">
    <citation type="journal article" date="2022" name="DNA Res.">
        <title>Genome analysis of five recently described species of the CUG-Ser clade uncovers Candida theae as a new hybrid lineage with pathogenic potential in the Candida parapsilosis species complex.</title>
        <authorList>
            <person name="Mixao V."/>
            <person name="Del Olmo V."/>
            <person name="Hegedusova E."/>
            <person name="Saus E."/>
            <person name="Pryszcz L."/>
            <person name="Cillingova A."/>
            <person name="Nosek J."/>
            <person name="Gabaldon T."/>
        </authorList>
    </citation>
    <scope>NUCLEOTIDE SEQUENCE [LARGE SCALE GENOMIC DNA]</scope>
    <source>
        <strain evidence="11 12">CBS 12239</strain>
    </source>
</reference>
<dbReference type="GO" id="GO:0003729">
    <property type="term" value="F:mRNA binding"/>
    <property type="evidence" value="ECO:0007669"/>
    <property type="project" value="TreeGrafter"/>
</dbReference>
<evidence type="ECO:0000256" key="1">
    <source>
        <dbReference type="ARBA" id="ARBA00004123"/>
    </source>
</evidence>
<comment type="caution">
    <text evidence="11">The sequence shown here is derived from an EMBL/GenBank/DDBJ whole genome shotgun (WGS) entry which is preliminary data.</text>
</comment>
<dbReference type="SUPFAM" id="SSF50978">
    <property type="entry name" value="WD40 repeat-like"/>
    <property type="match status" value="1"/>
</dbReference>
<evidence type="ECO:0000256" key="3">
    <source>
        <dbReference type="ARBA" id="ARBA00022664"/>
    </source>
</evidence>
<dbReference type="Proteomes" id="UP001204833">
    <property type="component" value="Unassembled WGS sequence"/>
</dbReference>
<dbReference type="PANTHER" id="PTHR43979">
    <property type="entry name" value="PRE-MRNA-PROCESSING FACTOR 17"/>
    <property type="match status" value="1"/>
</dbReference>
<organism evidence="11 12">
    <name type="scientific">Candida theae</name>
    <dbReference type="NCBI Taxonomy" id="1198502"/>
    <lineage>
        <taxon>Eukaryota</taxon>
        <taxon>Fungi</taxon>
        <taxon>Dikarya</taxon>
        <taxon>Ascomycota</taxon>
        <taxon>Saccharomycotina</taxon>
        <taxon>Pichiomycetes</taxon>
        <taxon>Debaryomycetaceae</taxon>
        <taxon>Candida/Lodderomyces clade</taxon>
        <taxon>Candida</taxon>
    </lineage>
</organism>
<evidence type="ECO:0000256" key="8">
    <source>
        <dbReference type="ARBA" id="ARBA00068146"/>
    </source>
</evidence>
<dbReference type="GO" id="GO:0000398">
    <property type="term" value="P:mRNA splicing, via spliceosome"/>
    <property type="evidence" value="ECO:0007669"/>
    <property type="project" value="InterPro"/>
</dbReference>
<evidence type="ECO:0000256" key="7">
    <source>
        <dbReference type="ARBA" id="ARBA00023242"/>
    </source>
</evidence>
<keyword evidence="12" id="KW-1185">Reference proteome</keyword>
<evidence type="ECO:0000313" key="11">
    <source>
        <dbReference type="EMBL" id="KAI5949776.1"/>
    </source>
</evidence>
<feature type="compositionally biased region" description="Acidic residues" evidence="10">
    <location>
        <begin position="11"/>
        <end position="20"/>
    </location>
</feature>
<feature type="region of interest" description="Disordered" evidence="10">
    <location>
        <begin position="71"/>
        <end position="123"/>
    </location>
</feature>
<dbReference type="GeneID" id="76152643"/>
<dbReference type="InterPro" id="IPR032847">
    <property type="entry name" value="PRPF17"/>
</dbReference>
<dbReference type="PANTHER" id="PTHR43979:SF1">
    <property type="entry name" value="PRE-MRNA-PROCESSING FACTOR 17"/>
    <property type="match status" value="1"/>
</dbReference>
<dbReference type="Gene3D" id="2.130.10.10">
    <property type="entry name" value="YVTN repeat-like/Quinoprotein amine dehydrogenase"/>
    <property type="match status" value="1"/>
</dbReference>
<dbReference type="Pfam" id="PF00400">
    <property type="entry name" value="WD40"/>
    <property type="match status" value="4"/>
</dbReference>
<proteinExistence type="predicted"/>
<feature type="repeat" description="WD" evidence="9">
    <location>
        <begin position="302"/>
        <end position="332"/>
    </location>
</feature>
<evidence type="ECO:0000256" key="10">
    <source>
        <dbReference type="SAM" id="MobiDB-lite"/>
    </source>
</evidence>
<comment type="subcellular location">
    <subcellularLocation>
        <location evidence="1">Nucleus</location>
    </subcellularLocation>
</comment>
<feature type="repeat" description="WD" evidence="9">
    <location>
        <begin position="173"/>
        <end position="207"/>
    </location>
</feature>
<dbReference type="InterPro" id="IPR036322">
    <property type="entry name" value="WD40_repeat_dom_sf"/>
</dbReference>
<evidence type="ECO:0000256" key="4">
    <source>
        <dbReference type="ARBA" id="ARBA00022728"/>
    </source>
</evidence>
<keyword evidence="4" id="KW-0747">Spliceosome</keyword>
<dbReference type="AlphaFoldDB" id="A0AAD5FWZ0"/>
<evidence type="ECO:0000256" key="2">
    <source>
        <dbReference type="ARBA" id="ARBA00022574"/>
    </source>
</evidence>
<evidence type="ECO:0000256" key="9">
    <source>
        <dbReference type="PROSITE-ProRule" id="PRU00221"/>
    </source>
</evidence>
<dbReference type="PROSITE" id="PS50082">
    <property type="entry name" value="WD_REPEATS_2"/>
    <property type="match status" value="3"/>
</dbReference>
<protein>
    <recommendedName>
        <fullName evidence="8">Pre-mRNA-processing factor 17</fullName>
    </recommendedName>
</protein>
<name>A0AAD5FWZ0_9ASCO</name>
<dbReference type="FunFam" id="2.130.10.10:FF:000034">
    <property type="entry name" value="Pre-mRNA-processing factor 17, putative"/>
    <property type="match status" value="1"/>
</dbReference>
<keyword evidence="7" id="KW-0539">Nucleus</keyword>
<keyword evidence="6" id="KW-0508">mRNA splicing</keyword>
<dbReference type="InterPro" id="IPR001680">
    <property type="entry name" value="WD40_rpt"/>
</dbReference>
<dbReference type="EMBL" id="JAIHNG010000162">
    <property type="protein sequence ID" value="KAI5949776.1"/>
    <property type="molecule type" value="Genomic_DNA"/>
</dbReference>
<feature type="compositionally biased region" description="Basic and acidic residues" evidence="10">
    <location>
        <begin position="21"/>
        <end position="39"/>
    </location>
</feature>
<evidence type="ECO:0000256" key="6">
    <source>
        <dbReference type="ARBA" id="ARBA00023187"/>
    </source>
</evidence>
<evidence type="ECO:0000256" key="5">
    <source>
        <dbReference type="ARBA" id="ARBA00022737"/>
    </source>
</evidence>
<dbReference type="SMART" id="SM00320">
    <property type="entry name" value="WD40"/>
    <property type="match status" value="6"/>
</dbReference>
<dbReference type="RefSeq" id="XP_051606931.1">
    <property type="nucleotide sequence ID" value="XM_051754127.1"/>
</dbReference>
<evidence type="ECO:0000313" key="12">
    <source>
        <dbReference type="Proteomes" id="UP001204833"/>
    </source>
</evidence>